<evidence type="ECO:0000313" key="22">
    <source>
        <dbReference type="Proteomes" id="UP001652641"/>
    </source>
</evidence>
<evidence type="ECO:0000256" key="2">
    <source>
        <dbReference type="ARBA" id="ARBA00006637"/>
    </source>
</evidence>
<accession>A0ABM5AFL5</accession>
<evidence type="ECO:0000256" key="16">
    <source>
        <dbReference type="ARBA" id="ARBA00044810"/>
    </source>
</evidence>
<comment type="catalytic activity">
    <reaction evidence="18">
        <text>ATP + H2O = ADP + phosphate + H(+)</text>
        <dbReference type="Rhea" id="RHEA:13065"/>
        <dbReference type="ChEBI" id="CHEBI:15377"/>
        <dbReference type="ChEBI" id="CHEBI:15378"/>
        <dbReference type="ChEBI" id="CHEBI:30616"/>
        <dbReference type="ChEBI" id="CHEBI:43474"/>
        <dbReference type="ChEBI" id="CHEBI:456216"/>
        <dbReference type="EC" id="5.6.2.4"/>
    </reaction>
</comment>
<feature type="compositionally biased region" description="Basic residues" evidence="19">
    <location>
        <begin position="1"/>
        <end position="14"/>
    </location>
</feature>
<dbReference type="InterPro" id="IPR027417">
    <property type="entry name" value="P-loop_NTPase"/>
</dbReference>
<dbReference type="SMART" id="SM00490">
    <property type="entry name" value="HELICc"/>
    <property type="match status" value="1"/>
</dbReference>
<gene>
    <name evidence="23" type="primary">ERCC3</name>
</gene>
<evidence type="ECO:0000256" key="8">
    <source>
        <dbReference type="ARBA" id="ARBA00023125"/>
    </source>
</evidence>
<evidence type="ECO:0000256" key="6">
    <source>
        <dbReference type="ARBA" id="ARBA00022806"/>
    </source>
</evidence>
<evidence type="ECO:0000256" key="1">
    <source>
        <dbReference type="ARBA" id="ARBA00004123"/>
    </source>
</evidence>
<comment type="subcellular location">
    <subcellularLocation>
        <location evidence="1">Nucleus</location>
    </subcellularLocation>
</comment>
<dbReference type="EC" id="5.6.2.4" evidence="14"/>
<keyword evidence="9" id="KW-0234">DNA repair</keyword>
<keyword evidence="3" id="KW-0547">Nucleotide-binding</keyword>
<evidence type="ECO:0000313" key="23">
    <source>
        <dbReference type="RefSeq" id="XP_072613591.1"/>
    </source>
</evidence>
<evidence type="ECO:0000256" key="15">
    <source>
        <dbReference type="ARBA" id="ARBA00044799"/>
    </source>
</evidence>
<keyword evidence="22" id="KW-1185">Reference proteome</keyword>
<evidence type="ECO:0000256" key="12">
    <source>
        <dbReference type="ARBA" id="ARBA00032205"/>
    </source>
</evidence>
<evidence type="ECO:0000259" key="20">
    <source>
        <dbReference type="PROSITE" id="PS51192"/>
    </source>
</evidence>
<keyword evidence="4" id="KW-0227">DNA damage</keyword>
<name>A0ABM5AFL5_VULVU</name>
<keyword evidence="8" id="KW-0238">DNA-binding</keyword>
<dbReference type="Gene3D" id="3.40.50.300">
    <property type="entry name" value="P-loop containing nucleotide triphosphate hydrolases"/>
    <property type="match status" value="2"/>
</dbReference>
<dbReference type="PROSITE" id="PS51192">
    <property type="entry name" value="HELICASE_ATP_BIND_1"/>
    <property type="match status" value="1"/>
</dbReference>
<keyword evidence="11" id="KW-0539">Nucleus</keyword>
<dbReference type="Proteomes" id="UP001652641">
    <property type="component" value="Chromosome 5"/>
</dbReference>
<dbReference type="Pfam" id="PF13625">
    <property type="entry name" value="Helicase_C_3"/>
    <property type="match status" value="1"/>
</dbReference>
<dbReference type="Pfam" id="PF04851">
    <property type="entry name" value="ResIII"/>
    <property type="match status" value="1"/>
</dbReference>
<evidence type="ECO:0000256" key="14">
    <source>
        <dbReference type="ARBA" id="ARBA00034808"/>
    </source>
</evidence>
<feature type="domain" description="Helicase ATP-binding" evidence="20">
    <location>
        <begin position="324"/>
        <end position="485"/>
    </location>
</feature>
<evidence type="ECO:0000256" key="13">
    <source>
        <dbReference type="ARBA" id="ARBA00034617"/>
    </source>
</evidence>
<dbReference type="PROSITE" id="PS51194">
    <property type="entry name" value="HELICASE_CTER"/>
    <property type="match status" value="1"/>
</dbReference>
<reference evidence="23" key="1">
    <citation type="submission" date="2025-08" db="UniProtKB">
        <authorList>
            <consortium name="RefSeq"/>
        </authorList>
    </citation>
    <scope>IDENTIFICATION</scope>
    <source>
        <tissue evidence="23">Cell line</tissue>
    </source>
</reference>
<keyword evidence="10" id="KW-0413">Isomerase</keyword>
<evidence type="ECO:0000256" key="9">
    <source>
        <dbReference type="ARBA" id="ARBA00023204"/>
    </source>
</evidence>
<evidence type="ECO:0000256" key="11">
    <source>
        <dbReference type="ARBA" id="ARBA00023242"/>
    </source>
</evidence>
<dbReference type="InterPro" id="IPR014001">
    <property type="entry name" value="Helicase_ATP-bd"/>
</dbReference>
<dbReference type="NCBIfam" id="TIGR00603">
    <property type="entry name" value="rad25"/>
    <property type="match status" value="1"/>
</dbReference>
<dbReference type="InterPro" id="IPR032830">
    <property type="entry name" value="XPB/Ssl2_N"/>
</dbReference>
<evidence type="ECO:0000259" key="21">
    <source>
        <dbReference type="PROSITE" id="PS51194"/>
    </source>
</evidence>
<dbReference type="SMART" id="SM00487">
    <property type="entry name" value="DEXDc"/>
    <property type="match status" value="1"/>
</dbReference>
<dbReference type="InterPro" id="IPR006935">
    <property type="entry name" value="Helicase/UvrB_N"/>
</dbReference>
<proteinExistence type="inferred from homology"/>
<feature type="compositionally biased region" description="Acidic residues" evidence="19">
    <location>
        <begin position="18"/>
        <end position="27"/>
    </location>
</feature>
<dbReference type="PRINTS" id="PR00851">
    <property type="entry name" value="XRODRMPGMNTB"/>
</dbReference>
<dbReference type="GO" id="GO:0004386">
    <property type="term" value="F:helicase activity"/>
    <property type="evidence" value="ECO:0007669"/>
    <property type="project" value="UniProtKB-KW"/>
</dbReference>
<keyword evidence="5" id="KW-0378">Hydrolase</keyword>
<sequence>MGKRDRDKKKAKKRHYEDEEEDEDDVPGNDSQEAVPSAAGKQVDESGTKVDEYGAKDYRLQMPLKDDHASRPLWVAPDGHIFLEAFSPVYKYAQDFLVAIAEPVCRPTHVHEYKLTAYSLYAAVSVGLQTSDITEYLRKLSKTGVPDGIIQFIKLCTVSYGKVKLVLKHNRYFVESSHPDVIQHLLQDPVIRECRLRNSEGEATELITETFMSKSAIAKTAEGSGGPSTSRVTDPQGKSDIPTDLFDFYEQMDKDEEEEEETQTVSFEVKQEMIEELQKRCIHLEYPLLAEYDFRNDSVNPDINIDLKPTAVLRPYQEKSLRKMFGNGRARSGVIVLPCGAGKSLVGVTAACTVRKRCLVLGNSAVSVEQWKAQFKMWSTIDDSQICRFTSDAKDKPIGCSIAISTYSMLGHTTKRSWEAERVMEWLKTQEWGLMILDEVHTIPAKMFRRVLTIVQAHCKLGLTATLVREDDKIVDLNFLIGPKLYEANWMELQNNGYIAKVQCAEVWCPMSPEFYREYVAIKTKKRILLYTMNPNKFRACQFLIKFHERRNDKIIVFADNVFALKEYAIRLNKPYIYGPTSQGERMQILQNFKHNPKINTIFISKVGDTSFDLPEANVLIQISSHGGSRRQEAQRLGRVLRAKKGMVAEEYNAFFYSLVSQDTQEMAYSTKRQRFLVDQGYSFKVITKLAGMEDEELAFSTREEQQQLLQKVLAATDLDAEEEVVAGEFGSKSSQVSRRFGTMSSMSGADDTVYMEYHSARSKASTKHVHPLFKRFRK</sequence>
<dbReference type="PANTHER" id="PTHR11274:SF0">
    <property type="entry name" value="GENERAL TRANSCRIPTION AND DNA REPAIR FACTOR IIH HELICASE SUBUNIT XPB"/>
    <property type="match status" value="1"/>
</dbReference>
<dbReference type="InterPro" id="IPR050615">
    <property type="entry name" value="ATP-dep_DNA_Helicase"/>
</dbReference>
<evidence type="ECO:0000256" key="3">
    <source>
        <dbReference type="ARBA" id="ARBA00022741"/>
    </source>
</evidence>
<dbReference type="InterPro" id="IPR001650">
    <property type="entry name" value="Helicase_C-like"/>
</dbReference>
<dbReference type="RefSeq" id="XP_072613591.1">
    <property type="nucleotide sequence ID" value="XM_072757490.1"/>
</dbReference>
<dbReference type="Pfam" id="PF16203">
    <property type="entry name" value="ERCC3_RAD25_C"/>
    <property type="match status" value="1"/>
</dbReference>
<evidence type="ECO:0000256" key="10">
    <source>
        <dbReference type="ARBA" id="ARBA00023235"/>
    </source>
</evidence>
<feature type="domain" description="Helicase C-terminal" evidence="21">
    <location>
        <begin position="539"/>
        <end position="699"/>
    </location>
</feature>
<dbReference type="CDD" id="cd18789">
    <property type="entry name" value="SF2_C_XPB"/>
    <property type="match status" value="1"/>
</dbReference>
<dbReference type="PANTHER" id="PTHR11274">
    <property type="entry name" value="RAD25/XP-B DNA REPAIR HELICASE"/>
    <property type="match status" value="1"/>
</dbReference>
<dbReference type="InterPro" id="IPR032438">
    <property type="entry name" value="ERCC3_RAD25_C"/>
</dbReference>
<evidence type="ECO:0000256" key="19">
    <source>
        <dbReference type="SAM" id="MobiDB-lite"/>
    </source>
</evidence>
<dbReference type="GeneID" id="112932697"/>
<evidence type="ECO:0000256" key="4">
    <source>
        <dbReference type="ARBA" id="ARBA00022763"/>
    </source>
</evidence>
<keyword evidence="7" id="KW-0067">ATP-binding</keyword>
<keyword evidence="6 23" id="KW-0347">Helicase</keyword>
<evidence type="ECO:0000256" key="17">
    <source>
        <dbReference type="ARBA" id="ARBA00046596"/>
    </source>
</evidence>
<feature type="region of interest" description="Disordered" evidence="19">
    <location>
        <begin position="1"/>
        <end position="50"/>
    </location>
</feature>
<evidence type="ECO:0000256" key="7">
    <source>
        <dbReference type="ARBA" id="ARBA00022840"/>
    </source>
</evidence>
<evidence type="ECO:0000256" key="18">
    <source>
        <dbReference type="ARBA" id="ARBA00048988"/>
    </source>
</evidence>
<organism evidence="22 23">
    <name type="scientific">Vulpes vulpes</name>
    <name type="common">Red fox</name>
    <dbReference type="NCBI Taxonomy" id="9627"/>
    <lineage>
        <taxon>Eukaryota</taxon>
        <taxon>Metazoa</taxon>
        <taxon>Chordata</taxon>
        <taxon>Craniata</taxon>
        <taxon>Vertebrata</taxon>
        <taxon>Euteleostomi</taxon>
        <taxon>Mammalia</taxon>
        <taxon>Eutheria</taxon>
        <taxon>Laurasiatheria</taxon>
        <taxon>Carnivora</taxon>
        <taxon>Caniformia</taxon>
        <taxon>Canidae</taxon>
        <taxon>Vulpes</taxon>
    </lineage>
</organism>
<comment type="similarity">
    <text evidence="2">Belongs to the helicase family. RAD25/XPB subfamily.</text>
</comment>
<dbReference type="CDD" id="cd18029">
    <property type="entry name" value="DEXHc_XPB"/>
    <property type="match status" value="1"/>
</dbReference>
<comment type="subunit">
    <text evidence="17">Component of the 7-subunit TFIIH core complex composed of XPB/ERCC3, XPD/ERCC2, GTF2H1, GTF2H2, GTF2H3, GTF2H4 and GTF2H5, which is active in NER. The core complex associates with the 3-subunit CDK-activating kinase (CAK) module composed of CCNH/cyclin H, CDK7 and MNAT1 to form the 10-subunit holoenzyme (holo-TFIIH) active in transcription. Interacts with PUF60. Interacts with ATF7IP. Interacts with KAT2A; leading to KAT2A recruitment to promoters and acetylation of histones. Part of TBP-based Pol II pre-initiation complex (PIC), in which Pol II core assembles with general transcription factors and other specific initiation factors including GTF2E1, GTF2E2, GTF2F1, GTF2F2, TCEA1, ERCC2, ERCC3, GTF2H2, GTF2H3, GTF2H4, GTF2H5, GTF2A1, GTF2A2, GTF2B and TBP; this large multi-subunit PIC complex mediates DNA unwinding and targets Pol II core to the transcription start site where the first phosphodiester bond forms.</text>
</comment>
<evidence type="ECO:0000256" key="5">
    <source>
        <dbReference type="ARBA" id="ARBA00022801"/>
    </source>
</evidence>
<dbReference type="SUPFAM" id="SSF52540">
    <property type="entry name" value="P-loop containing nucleoside triphosphate hydrolases"/>
    <property type="match status" value="2"/>
</dbReference>
<dbReference type="InterPro" id="IPR001161">
    <property type="entry name" value="XPB/Ssl2"/>
</dbReference>
<comment type="catalytic activity">
    <reaction evidence="13">
        <text>Couples ATP hydrolysis with the unwinding of duplex DNA by translocating in the 3'-5' direction.</text>
        <dbReference type="EC" id="5.6.2.4"/>
    </reaction>
</comment>
<protein>
    <recommendedName>
        <fullName evidence="15">General transcription and DNA repair factor IIH helicase/translocase subunit XPB</fullName>
        <ecNumber evidence="14">5.6.2.4</ecNumber>
    </recommendedName>
    <alternativeName>
        <fullName evidence="16">DNA 3'-5' helicase/translocase XPB</fullName>
    </alternativeName>
    <alternativeName>
        <fullName evidence="12">DNA excision repair protein ERCC-3</fullName>
    </alternativeName>
</protein>